<accession>A0A392W8C8</accession>
<feature type="non-terminal residue" evidence="2">
    <location>
        <position position="43"/>
    </location>
</feature>
<organism evidence="2 3">
    <name type="scientific">Trifolium medium</name>
    <dbReference type="NCBI Taxonomy" id="97028"/>
    <lineage>
        <taxon>Eukaryota</taxon>
        <taxon>Viridiplantae</taxon>
        <taxon>Streptophyta</taxon>
        <taxon>Embryophyta</taxon>
        <taxon>Tracheophyta</taxon>
        <taxon>Spermatophyta</taxon>
        <taxon>Magnoliopsida</taxon>
        <taxon>eudicotyledons</taxon>
        <taxon>Gunneridae</taxon>
        <taxon>Pentapetalae</taxon>
        <taxon>rosids</taxon>
        <taxon>fabids</taxon>
        <taxon>Fabales</taxon>
        <taxon>Fabaceae</taxon>
        <taxon>Papilionoideae</taxon>
        <taxon>50 kb inversion clade</taxon>
        <taxon>NPAAA clade</taxon>
        <taxon>Hologalegina</taxon>
        <taxon>IRL clade</taxon>
        <taxon>Trifolieae</taxon>
        <taxon>Trifolium</taxon>
    </lineage>
</organism>
<keyword evidence="3" id="KW-1185">Reference proteome</keyword>
<evidence type="ECO:0000313" key="3">
    <source>
        <dbReference type="Proteomes" id="UP000265520"/>
    </source>
</evidence>
<feature type="region of interest" description="Disordered" evidence="1">
    <location>
        <begin position="1"/>
        <end position="21"/>
    </location>
</feature>
<dbReference type="Proteomes" id="UP000265520">
    <property type="component" value="Unassembled WGS sequence"/>
</dbReference>
<dbReference type="EMBL" id="LXQA011420286">
    <property type="protein sequence ID" value="MCI96647.1"/>
    <property type="molecule type" value="Genomic_DNA"/>
</dbReference>
<reference evidence="2 3" key="1">
    <citation type="journal article" date="2018" name="Front. Plant Sci.">
        <title>Red Clover (Trifolium pratense) and Zigzag Clover (T. medium) - A Picture of Genomic Similarities and Differences.</title>
        <authorList>
            <person name="Dluhosova J."/>
            <person name="Istvanek J."/>
            <person name="Nedelnik J."/>
            <person name="Repkova J."/>
        </authorList>
    </citation>
    <scope>NUCLEOTIDE SEQUENCE [LARGE SCALE GENOMIC DNA]</scope>
    <source>
        <strain evidence="3">cv. 10/8</strain>
        <tissue evidence="2">Leaf</tissue>
    </source>
</reference>
<proteinExistence type="predicted"/>
<dbReference type="AlphaFoldDB" id="A0A392W8C8"/>
<sequence>MHGLGGRAGHYPEMSSETRAEMASWAIRSLPPVKSYEGQDTVH</sequence>
<evidence type="ECO:0000256" key="1">
    <source>
        <dbReference type="SAM" id="MobiDB-lite"/>
    </source>
</evidence>
<name>A0A392W8C8_9FABA</name>
<comment type="caution">
    <text evidence="2">The sequence shown here is derived from an EMBL/GenBank/DDBJ whole genome shotgun (WGS) entry which is preliminary data.</text>
</comment>
<protein>
    <submittedName>
        <fullName evidence="2">Uncharacterized protein</fullName>
    </submittedName>
</protein>
<evidence type="ECO:0000313" key="2">
    <source>
        <dbReference type="EMBL" id="MCI96647.1"/>
    </source>
</evidence>